<dbReference type="Proteomes" id="UP001157502">
    <property type="component" value="Chromosome 26"/>
</dbReference>
<protein>
    <submittedName>
        <fullName evidence="1">Uncharacterized protein</fullName>
    </submittedName>
</protein>
<keyword evidence="2" id="KW-1185">Reference proteome</keyword>
<dbReference type="EMBL" id="CM055753">
    <property type="protein sequence ID" value="KAJ7991342.1"/>
    <property type="molecule type" value="Genomic_DNA"/>
</dbReference>
<accession>A0ACC2FJ02</accession>
<comment type="caution">
    <text evidence="1">The sequence shown here is derived from an EMBL/GenBank/DDBJ whole genome shotgun (WGS) entry which is preliminary data.</text>
</comment>
<evidence type="ECO:0000313" key="2">
    <source>
        <dbReference type="Proteomes" id="UP001157502"/>
    </source>
</evidence>
<proteinExistence type="predicted"/>
<reference evidence="1" key="1">
    <citation type="submission" date="2021-05" db="EMBL/GenBank/DDBJ databases">
        <authorList>
            <person name="Pan Q."/>
            <person name="Jouanno E."/>
            <person name="Zahm M."/>
            <person name="Klopp C."/>
            <person name="Cabau C."/>
            <person name="Louis A."/>
            <person name="Berthelot C."/>
            <person name="Parey E."/>
            <person name="Roest Crollius H."/>
            <person name="Montfort J."/>
            <person name="Robinson-Rechavi M."/>
            <person name="Bouchez O."/>
            <person name="Lampietro C."/>
            <person name="Lopez Roques C."/>
            <person name="Donnadieu C."/>
            <person name="Postlethwait J."/>
            <person name="Bobe J."/>
            <person name="Dillon D."/>
            <person name="Chandos A."/>
            <person name="von Hippel F."/>
            <person name="Guiguen Y."/>
        </authorList>
    </citation>
    <scope>NUCLEOTIDE SEQUENCE</scope>
    <source>
        <strain evidence="1">YG-Jan2019</strain>
    </source>
</reference>
<name>A0ACC2FJ02_DALPE</name>
<gene>
    <name evidence="1" type="ORF">DPEC_G00282710</name>
</gene>
<sequence length="104" mass="11799">MARQRLQVSIVGMTAKVSTLDQITTGRRDADQEHGRDGCISLLSSYPLILSFSHQLLFSLPLSYPHRGYCGNREVSQEVNSKGFFTRLHPIKNRTGRTRNIIPR</sequence>
<evidence type="ECO:0000313" key="1">
    <source>
        <dbReference type="EMBL" id="KAJ7991342.1"/>
    </source>
</evidence>
<organism evidence="1 2">
    <name type="scientific">Dallia pectoralis</name>
    <name type="common">Alaska blackfish</name>
    <dbReference type="NCBI Taxonomy" id="75939"/>
    <lineage>
        <taxon>Eukaryota</taxon>
        <taxon>Metazoa</taxon>
        <taxon>Chordata</taxon>
        <taxon>Craniata</taxon>
        <taxon>Vertebrata</taxon>
        <taxon>Euteleostomi</taxon>
        <taxon>Actinopterygii</taxon>
        <taxon>Neopterygii</taxon>
        <taxon>Teleostei</taxon>
        <taxon>Protacanthopterygii</taxon>
        <taxon>Esociformes</taxon>
        <taxon>Umbridae</taxon>
        <taxon>Dallia</taxon>
    </lineage>
</organism>